<keyword evidence="7 8" id="KW-0472">Membrane</keyword>
<feature type="transmembrane region" description="Helical" evidence="9">
    <location>
        <begin position="175"/>
        <end position="202"/>
    </location>
</feature>
<feature type="transmembrane region" description="Helical" evidence="9">
    <location>
        <begin position="284"/>
        <end position="303"/>
    </location>
</feature>
<dbReference type="InterPro" id="IPR004501">
    <property type="entry name" value="PTS_EIIC_3"/>
</dbReference>
<feature type="domain" description="PTS EIIC type-3" evidence="10">
    <location>
        <begin position="8"/>
        <end position="409"/>
    </location>
</feature>
<keyword evidence="6 9" id="KW-1133">Transmembrane helix</keyword>
<evidence type="ECO:0000256" key="9">
    <source>
        <dbReference type="SAM" id="Phobius"/>
    </source>
</evidence>
<evidence type="ECO:0000256" key="5">
    <source>
        <dbReference type="ARBA" id="ARBA00022692"/>
    </source>
</evidence>
<protein>
    <recommendedName>
        <fullName evidence="8">Permease IIC component</fullName>
    </recommendedName>
</protein>
<dbReference type="PANTHER" id="PTHR33989">
    <property type="match status" value="1"/>
</dbReference>
<feature type="transmembrane region" description="Helical" evidence="9">
    <location>
        <begin position="222"/>
        <end position="241"/>
    </location>
</feature>
<evidence type="ECO:0000256" key="1">
    <source>
        <dbReference type="ARBA" id="ARBA00004651"/>
    </source>
</evidence>
<comment type="caution">
    <text evidence="11">The sequence shown here is derived from an EMBL/GenBank/DDBJ whole genome shotgun (WGS) entry which is preliminary data.</text>
</comment>
<dbReference type="PANTHER" id="PTHR33989:SF4">
    <property type="entry name" value="PTS SYSTEM N,N'-DIACETYLCHITOBIOSE-SPECIFIC EIIC COMPONENT"/>
    <property type="match status" value="1"/>
</dbReference>
<keyword evidence="4 8" id="KW-0762">Sugar transport</keyword>
<proteinExistence type="predicted"/>
<dbReference type="InterPro" id="IPR003352">
    <property type="entry name" value="PTS_EIIC"/>
</dbReference>
<evidence type="ECO:0000313" key="12">
    <source>
        <dbReference type="Proteomes" id="UP000306912"/>
    </source>
</evidence>
<dbReference type="InParanoid" id="A0A5R8QIC8"/>
<evidence type="ECO:0000256" key="7">
    <source>
        <dbReference type="ARBA" id="ARBA00023136"/>
    </source>
</evidence>
<dbReference type="Pfam" id="PF02378">
    <property type="entry name" value="PTS_EIIC"/>
    <property type="match status" value="1"/>
</dbReference>
<evidence type="ECO:0000256" key="8">
    <source>
        <dbReference type="PIRNR" id="PIRNR006351"/>
    </source>
</evidence>
<dbReference type="RefSeq" id="WP_138190086.1">
    <property type="nucleotide sequence ID" value="NZ_VBWP01000001.1"/>
</dbReference>
<evidence type="ECO:0000256" key="3">
    <source>
        <dbReference type="ARBA" id="ARBA00022475"/>
    </source>
</evidence>
<dbReference type="EMBL" id="VBWP01000001">
    <property type="protein sequence ID" value="TLG77476.1"/>
    <property type="molecule type" value="Genomic_DNA"/>
</dbReference>
<dbReference type="PROSITE" id="PS51105">
    <property type="entry name" value="PTS_EIIC_TYPE_3"/>
    <property type="match status" value="1"/>
</dbReference>
<dbReference type="GO" id="GO:0009401">
    <property type="term" value="P:phosphoenolpyruvate-dependent sugar phosphotransferase system"/>
    <property type="evidence" value="ECO:0007669"/>
    <property type="project" value="InterPro"/>
</dbReference>
<dbReference type="PIRSF" id="PIRSF006351">
    <property type="entry name" value="PTS_EIIC-Cellobiose"/>
    <property type="match status" value="1"/>
</dbReference>
<evidence type="ECO:0000259" key="10">
    <source>
        <dbReference type="PROSITE" id="PS51105"/>
    </source>
</evidence>
<comment type="function">
    <text evidence="8">The phosphoenolpyruvate-dependent sugar phosphotransferase system (PTS), a major carbohydrate active -transport system, catalyzes the phosphorylation of incoming sugar substrates concomitant with their translocation across the cell membrane.</text>
</comment>
<dbReference type="InterPro" id="IPR004796">
    <property type="entry name" value="PTS_IIC_cello"/>
</dbReference>
<feature type="transmembrane region" description="Helical" evidence="9">
    <location>
        <begin position="31"/>
        <end position="48"/>
    </location>
</feature>
<evidence type="ECO:0000256" key="2">
    <source>
        <dbReference type="ARBA" id="ARBA00022448"/>
    </source>
</evidence>
<dbReference type="AlphaFoldDB" id="A0A5R8QIC8"/>
<evidence type="ECO:0000256" key="6">
    <source>
        <dbReference type="ARBA" id="ARBA00022989"/>
    </source>
</evidence>
<dbReference type="InterPro" id="IPR051088">
    <property type="entry name" value="PTS_Sugar-EIIC/EIIB"/>
</dbReference>
<evidence type="ECO:0000313" key="11">
    <source>
        <dbReference type="EMBL" id="TLG77476.1"/>
    </source>
</evidence>
<keyword evidence="5 9" id="KW-0812">Transmembrane</keyword>
<evidence type="ECO:0000256" key="4">
    <source>
        <dbReference type="ARBA" id="ARBA00022597"/>
    </source>
</evidence>
<feature type="transmembrane region" description="Helical" evidence="9">
    <location>
        <begin position="377"/>
        <end position="407"/>
    </location>
</feature>
<reference evidence="11 12" key="1">
    <citation type="submission" date="2019-05" db="EMBL/GenBank/DDBJ databases">
        <title>Culicoidintestinum kansasii gen. nov., sp. nov. from the gastrointestinal tract of the biting midge, Culicoides sonorensis.</title>
        <authorList>
            <person name="Neupane S."/>
            <person name="Ghosh A."/>
            <person name="Gunther S."/>
            <person name="Martin K."/>
            <person name="Zurek L."/>
        </authorList>
    </citation>
    <scope>NUCLEOTIDE SEQUENCE [LARGE SCALE GENOMIC DNA]</scope>
    <source>
        <strain evidence="11 12">CS-1</strain>
    </source>
</reference>
<keyword evidence="12" id="KW-1185">Reference proteome</keyword>
<gene>
    <name evidence="11" type="ORF">FEZ08_02315</name>
</gene>
<dbReference type="GO" id="GO:0005886">
    <property type="term" value="C:plasma membrane"/>
    <property type="evidence" value="ECO:0007669"/>
    <property type="project" value="UniProtKB-SubCell"/>
</dbReference>
<dbReference type="GO" id="GO:0008982">
    <property type="term" value="F:protein-N(PI)-phosphohistidine-sugar phosphotransferase activity"/>
    <property type="evidence" value="ECO:0007669"/>
    <property type="project" value="UniProtKB-UniRule"/>
</dbReference>
<sequence>MKKFFDLMERVLMPIAAKIGGQRHMAAIRDAFSTLMAPLIIGSLAVLVNTFPVPGFQEFMTATFGEVWMLPGVLIQNMTMGILGLLVALSLGYHLGRSYKLDGFTSSFMAAITFLILSAMTEDRSAILFNWIGAKGLFLAMISSILAIEVFRFIVSRGWTIKMPEGVPPAVSKGFIALVPAIVIFTAAGLIAAVAFSLTGGLSVAELMYKTLQAPFQEMSNSLISVCLLMFARGFLWFFGIHGTNVLSGLTNSMLLPNMEANIAAFAAGNPIPNIATTSFTDAFVSMGGTGVGLALIIAILIASKNKASRDLAIGSTPGGLFNINEPIMYGMPVVLNPMLLIPFLLTPVLCVIIAWIATEIGLVPRTVAMIPWNMPIIIGGFLATGGSISGAILQVVNIAVSVLVYIPFVKLNDRVAVKEMADAEAKTEAENAAVENTVQANAE</sequence>
<name>A0A5R8QIC8_9FIRM</name>
<dbReference type="NCBIfam" id="TIGR00410">
    <property type="entry name" value="lacE"/>
    <property type="match status" value="1"/>
</dbReference>
<feature type="transmembrane region" description="Helical" evidence="9">
    <location>
        <begin position="68"/>
        <end position="89"/>
    </location>
</feature>
<organism evidence="11 12">
    <name type="scientific">Culicoidibacter larvae</name>
    <dbReference type="NCBI Taxonomy" id="2579976"/>
    <lineage>
        <taxon>Bacteria</taxon>
        <taxon>Bacillati</taxon>
        <taxon>Bacillota</taxon>
        <taxon>Culicoidibacteria</taxon>
        <taxon>Culicoidibacterales</taxon>
        <taxon>Culicoidibacteraceae</taxon>
        <taxon>Culicoidibacter</taxon>
    </lineage>
</organism>
<feature type="transmembrane region" description="Helical" evidence="9">
    <location>
        <begin position="334"/>
        <end position="357"/>
    </location>
</feature>
<dbReference type="Proteomes" id="UP000306912">
    <property type="component" value="Unassembled WGS sequence"/>
</dbReference>
<accession>A0A5R8QIC8</accession>
<keyword evidence="3 8" id="KW-1003">Cell membrane</keyword>
<feature type="transmembrane region" description="Helical" evidence="9">
    <location>
        <begin position="132"/>
        <end position="155"/>
    </location>
</feature>
<keyword evidence="2 8" id="KW-0813">Transport</keyword>
<comment type="subcellular location">
    <subcellularLocation>
        <location evidence="1">Cell membrane</location>
        <topology evidence="1">Multi-pass membrane protein</topology>
    </subcellularLocation>
</comment>
<dbReference type="OrthoDB" id="1641940at2"/>